<gene>
    <name evidence="1" type="ORF">GOBAR_AA15505</name>
</gene>
<proteinExistence type="predicted"/>
<protein>
    <submittedName>
        <fullName evidence="1">Uncharacterized protein</fullName>
    </submittedName>
</protein>
<dbReference type="EMBL" id="KZ664498">
    <property type="protein sequence ID" value="PPS05157.1"/>
    <property type="molecule type" value="Genomic_DNA"/>
</dbReference>
<sequence>MSLNVHIYAVQMGDFGGEASDSDDSSYKAYESGTSYSDSFESDGNRVDEPKVELGLIEAISLLFPNTEARNCARHLYNNFKNIEGFRGQVMRLAYWKAAKATFPRQFEEAMSEMRSLSESAEAWLRDKDPMTWSRAHFSTRCKSDLLLNNNNECFNNYMAGICWK</sequence>
<evidence type="ECO:0000313" key="1">
    <source>
        <dbReference type="EMBL" id="PPS05157.1"/>
    </source>
</evidence>
<dbReference type="PANTHER" id="PTHR31973:SF199">
    <property type="entry name" value="SWIM-TYPE DOMAIN-CONTAINING PROTEIN"/>
    <property type="match status" value="1"/>
</dbReference>
<name>A0A2P5XP81_GOSBA</name>
<organism evidence="1 2">
    <name type="scientific">Gossypium barbadense</name>
    <name type="common">Sea Island cotton</name>
    <name type="synonym">Hibiscus barbadensis</name>
    <dbReference type="NCBI Taxonomy" id="3634"/>
    <lineage>
        <taxon>Eukaryota</taxon>
        <taxon>Viridiplantae</taxon>
        <taxon>Streptophyta</taxon>
        <taxon>Embryophyta</taxon>
        <taxon>Tracheophyta</taxon>
        <taxon>Spermatophyta</taxon>
        <taxon>Magnoliopsida</taxon>
        <taxon>eudicotyledons</taxon>
        <taxon>Gunneridae</taxon>
        <taxon>Pentapetalae</taxon>
        <taxon>rosids</taxon>
        <taxon>malvids</taxon>
        <taxon>Malvales</taxon>
        <taxon>Malvaceae</taxon>
        <taxon>Malvoideae</taxon>
        <taxon>Gossypium</taxon>
    </lineage>
</organism>
<accession>A0A2P5XP81</accession>
<dbReference type="AlphaFoldDB" id="A0A2P5XP81"/>
<dbReference type="OrthoDB" id="1303499at2759"/>
<reference evidence="1 2" key="1">
    <citation type="submission" date="2015-01" db="EMBL/GenBank/DDBJ databases">
        <title>Genome of allotetraploid Gossypium barbadense reveals genomic plasticity and fiber elongation in cotton evolution.</title>
        <authorList>
            <person name="Chen X."/>
            <person name="Liu X."/>
            <person name="Zhao B."/>
            <person name="Zheng H."/>
            <person name="Hu Y."/>
            <person name="Lu G."/>
            <person name="Yang C."/>
            <person name="Chen J."/>
            <person name="Shan C."/>
            <person name="Zhang L."/>
            <person name="Zhou Y."/>
            <person name="Wang L."/>
            <person name="Guo W."/>
            <person name="Bai Y."/>
            <person name="Ruan J."/>
            <person name="Shangguan X."/>
            <person name="Mao Y."/>
            <person name="Jiang J."/>
            <person name="Zhu Y."/>
            <person name="Lei J."/>
            <person name="Kang H."/>
            <person name="Chen S."/>
            <person name="He X."/>
            <person name="Wang R."/>
            <person name="Wang Y."/>
            <person name="Chen J."/>
            <person name="Wang L."/>
            <person name="Yu S."/>
            <person name="Wang B."/>
            <person name="Wei J."/>
            <person name="Song S."/>
            <person name="Lu X."/>
            <person name="Gao Z."/>
            <person name="Gu W."/>
            <person name="Deng X."/>
            <person name="Ma D."/>
            <person name="Wang S."/>
            <person name="Liang W."/>
            <person name="Fang L."/>
            <person name="Cai C."/>
            <person name="Zhu X."/>
            <person name="Zhou B."/>
            <person name="Zhang Y."/>
            <person name="Chen Z."/>
            <person name="Xu S."/>
            <person name="Zhu R."/>
            <person name="Wang S."/>
            <person name="Zhang T."/>
            <person name="Zhao G."/>
        </authorList>
    </citation>
    <scope>NUCLEOTIDE SEQUENCE [LARGE SCALE GENOMIC DNA]</scope>
    <source>
        <strain evidence="2">cv. Xinhai21</strain>
        <tissue evidence="1">Leaf</tissue>
    </source>
</reference>
<dbReference type="Proteomes" id="UP000239757">
    <property type="component" value="Unassembled WGS sequence"/>
</dbReference>
<dbReference type="PANTHER" id="PTHR31973">
    <property type="entry name" value="POLYPROTEIN, PUTATIVE-RELATED"/>
    <property type="match status" value="1"/>
</dbReference>
<evidence type="ECO:0000313" key="2">
    <source>
        <dbReference type="Proteomes" id="UP000239757"/>
    </source>
</evidence>